<dbReference type="AlphaFoldDB" id="A0A380GZM9"/>
<reference evidence="2 3" key="1">
    <citation type="submission" date="2018-06" db="EMBL/GenBank/DDBJ databases">
        <authorList>
            <consortium name="Pathogen Informatics"/>
            <person name="Doyle S."/>
        </authorList>
    </citation>
    <scope>NUCLEOTIDE SEQUENCE [LARGE SCALE GENOMIC DNA]</scope>
    <source>
        <strain evidence="2 3">NCTC11807</strain>
    </source>
</reference>
<sequence length="107" mass="12391">MITMNYIKMIRSNDGTQLYSKINEVYDSKANIIIVHGVAEHLEGYDQLTTFLNENSFNVIRYDQRGHGRSEGKPVFYSRVDEIVEDLDAIIQYTKATYSGKTLFNWS</sequence>
<dbReference type="EC" id="1.11.1.10" evidence="2"/>
<evidence type="ECO:0000313" key="2">
    <source>
        <dbReference type="EMBL" id="SUM67615.1"/>
    </source>
</evidence>
<dbReference type="EMBL" id="UHDZ01000001">
    <property type="protein sequence ID" value="SUM67615.1"/>
    <property type="molecule type" value="Genomic_DNA"/>
</dbReference>
<dbReference type="SUPFAM" id="SSF53474">
    <property type="entry name" value="alpha/beta-Hydrolases"/>
    <property type="match status" value="1"/>
</dbReference>
<evidence type="ECO:0000259" key="1">
    <source>
        <dbReference type="Pfam" id="PF12146"/>
    </source>
</evidence>
<dbReference type="InterPro" id="IPR029058">
    <property type="entry name" value="AB_hydrolase_fold"/>
</dbReference>
<dbReference type="PANTHER" id="PTHR11614">
    <property type="entry name" value="PHOSPHOLIPASE-RELATED"/>
    <property type="match status" value="1"/>
</dbReference>
<dbReference type="InterPro" id="IPR022742">
    <property type="entry name" value="Hydrolase_4"/>
</dbReference>
<dbReference type="Gene3D" id="3.40.50.1820">
    <property type="entry name" value="alpha/beta hydrolase"/>
    <property type="match status" value="1"/>
</dbReference>
<evidence type="ECO:0000313" key="3">
    <source>
        <dbReference type="Proteomes" id="UP000255425"/>
    </source>
</evidence>
<proteinExistence type="predicted"/>
<feature type="domain" description="Serine aminopeptidase S33" evidence="1">
    <location>
        <begin position="28"/>
        <end position="104"/>
    </location>
</feature>
<dbReference type="Pfam" id="PF12146">
    <property type="entry name" value="Hydrolase_4"/>
    <property type="match status" value="1"/>
</dbReference>
<name>A0A380GZM9_9STAP</name>
<organism evidence="2 3">
    <name type="scientific">Staphylococcus saccharolyticus</name>
    <dbReference type="NCBI Taxonomy" id="33028"/>
    <lineage>
        <taxon>Bacteria</taxon>
        <taxon>Bacillati</taxon>
        <taxon>Bacillota</taxon>
        <taxon>Bacilli</taxon>
        <taxon>Bacillales</taxon>
        <taxon>Staphylococcaceae</taxon>
        <taxon>Staphylococcus</taxon>
    </lineage>
</organism>
<keyword evidence="2" id="KW-0560">Oxidoreductase</keyword>
<dbReference type="Proteomes" id="UP000255425">
    <property type="component" value="Unassembled WGS sequence"/>
</dbReference>
<accession>A0A380GZM9</accession>
<keyword evidence="2" id="KW-0575">Peroxidase</keyword>
<dbReference type="GO" id="GO:0016691">
    <property type="term" value="F:chloride peroxidase activity"/>
    <property type="evidence" value="ECO:0007669"/>
    <property type="project" value="UniProtKB-EC"/>
</dbReference>
<protein>
    <submittedName>
        <fullName evidence="2">Lysophospholipase</fullName>
        <ecNumber evidence="2">1.11.1.10</ecNumber>
    </submittedName>
</protein>
<keyword evidence="3" id="KW-1185">Reference proteome</keyword>
<gene>
    <name evidence="2" type="primary">cpo_1</name>
    <name evidence="2" type="ORF">NCTC11807_00239</name>
</gene>
<dbReference type="InterPro" id="IPR051044">
    <property type="entry name" value="MAG_DAG_Lipase"/>
</dbReference>